<dbReference type="EMBL" id="JAGMUX010000002">
    <property type="protein sequence ID" value="KAH7267600.1"/>
    <property type="molecule type" value="Genomic_DNA"/>
</dbReference>
<dbReference type="OrthoDB" id="5056428at2759"/>
<evidence type="ECO:0000313" key="1">
    <source>
        <dbReference type="EMBL" id="KAH7267600.1"/>
    </source>
</evidence>
<organism evidence="1 2">
    <name type="scientific">Fusarium redolens</name>
    <dbReference type="NCBI Taxonomy" id="48865"/>
    <lineage>
        <taxon>Eukaryota</taxon>
        <taxon>Fungi</taxon>
        <taxon>Dikarya</taxon>
        <taxon>Ascomycota</taxon>
        <taxon>Pezizomycotina</taxon>
        <taxon>Sordariomycetes</taxon>
        <taxon>Hypocreomycetidae</taxon>
        <taxon>Hypocreales</taxon>
        <taxon>Nectriaceae</taxon>
        <taxon>Fusarium</taxon>
        <taxon>Fusarium redolens species complex</taxon>
    </lineage>
</organism>
<dbReference type="GeneID" id="70230769"/>
<dbReference type="RefSeq" id="XP_046055419.1">
    <property type="nucleotide sequence ID" value="XM_046200815.1"/>
</dbReference>
<name>A0A9P9KS68_FUSRE</name>
<protein>
    <submittedName>
        <fullName evidence="1">Uncharacterized protein</fullName>
    </submittedName>
</protein>
<keyword evidence="2" id="KW-1185">Reference proteome</keyword>
<gene>
    <name evidence="1" type="ORF">BKA55DRAFT_712247</name>
</gene>
<sequence length="410" mass="46756">MDLQNLDAALTYIICETFCLHCHDEFEYHREFPNVCSAEDTDAKTLRYALVSLSTVCKSWGYIALKTLHHHFGFSEANPEAEILFCRTLCENPELAKQVKQARLRHISSTDTRVEGDWLLKSLDKFSNILDIQGTDFNIVKWGQFIGALILLQILNLEFLETIAKDLYQIIDKFKKPLPLHRVHFPQRLKSLDIKNKLANQTGFHNPLDLSEGSIGGLMSALPNLQHVELMNPSRRTLRDPRQLHNIRHIAPRSVVLGREELRVLVSATGPLESFLYQGASCHGAEYSSIQDICEVLALRKNTLKELTTATSFPADNFTAGARLINVHYMRMALEDICFPAPGIAVQDDQILYIGKFLVYMYSDRETMEHSPNSIHNSAWELIQKKCGDVLKHGHVVLRPFWRDDEDEDG</sequence>
<accession>A0A9P9KS68</accession>
<evidence type="ECO:0000313" key="2">
    <source>
        <dbReference type="Proteomes" id="UP000720189"/>
    </source>
</evidence>
<reference evidence="1" key="1">
    <citation type="journal article" date="2021" name="Nat. Commun.">
        <title>Genetic determinants of endophytism in the Arabidopsis root mycobiome.</title>
        <authorList>
            <person name="Mesny F."/>
            <person name="Miyauchi S."/>
            <person name="Thiergart T."/>
            <person name="Pickel B."/>
            <person name="Atanasova L."/>
            <person name="Karlsson M."/>
            <person name="Huettel B."/>
            <person name="Barry K.W."/>
            <person name="Haridas S."/>
            <person name="Chen C."/>
            <person name="Bauer D."/>
            <person name="Andreopoulos W."/>
            <person name="Pangilinan J."/>
            <person name="LaButti K."/>
            <person name="Riley R."/>
            <person name="Lipzen A."/>
            <person name="Clum A."/>
            <person name="Drula E."/>
            <person name="Henrissat B."/>
            <person name="Kohler A."/>
            <person name="Grigoriev I.V."/>
            <person name="Martin F.M."/>
            <person name="Hacquard S."/>
        </authorList>
    </citation>
    <scope>NUCLEOTIDE SEQUENCE</scope>
    <source>
        <strain evidence="1">MPI-CAGE-AT-0023</strain>
    </source>
</reference>
<comment type="caution">
    <text evidence="1">The sequence shown here is derived from an EMBL/GenBank/DDBJ whole genome shotgun (WGS) entry which is preliminary data.</text>
</comment>
<proteinExistence type="predicted"/>
<dbReference type="Proteomes" id="UP000720189">
    <property type="component" value="Unassembled WGS sequence"/>
</dbReference>
<dbReference type="AlphaFoldDB" id="A0A9P9KS68"/>